<dbReference type="SUPFAM" id="SSF56281">
    <property type="entry name" value="Metallo-hydrolase/oxidoreductase"/>
    <property type="match status" value="1"/>
</dbReference>
<dbReference type="PANTHER" id="PTHR23131">
    <property type="entry name" value="ENDORIBONUCLEASE LACTB2"/>
    <property type="match status" value="1"/>
</dbReference>
<accession>A0ABS5E2Y0</accession>
<feature type="domain" description="Nudix hydrolase" evidence="1">
    <location>
        <begin position="17"/>
        <end position="225"/>
    </location>
</feature>
<dbReference type="Pfam" id="PF17778">
    <property type="entry name" value="WHD_BLACT"/>
    <property type="match status" value="1"/>
</dbReference>
<dbReference type="SUPFAM" id="SSF55811">
    <property type="entry name" value="Nudix"/>
    <property type="match status" value="1"/>
</dbReference>
<dbReference type="Gene3D" id="1.10.10.10">
    <property type="entry name" value="Winged helix-like DNA-binding domain superfamily/Winged helix DNA-binding domain"/>
    <property type="match status" value="1"/>
</dbReference>
<dbReference type="Pfam" id="PF00753">
    <property type="entry name" value="Lactamase_B"/>
    <property type="match status" value="1"/>
</dbReference>
<dbReference type="SMART" id="SM00849">
    <property type="entry name" value="Lactamase_B"/>
    <property type="match status" value="1"/>
</dbReference>
<dbReference type="InterPro" id="IPR036866">
    <property type="entry name" value="RibonucZ/Hydroxyglut_hydro"/>
</dbReference>
<dbReference type="Pfam" id="PF00293">
    <property type="entry name" value="NUDIX"/>
    <property type="match status" value="1"/>
</dbReference>
<comment type="caution">
    <text evidence="2">The sequence shown here is derived from an EMBL/GenBank/DDBJ whole genome shotgun (WGS) entry which is preliminary data.</text>
</comment>
<dbReference type="CDD" id="cd16278">
    <property type="entry name" value="metallo-hydrolase-like_MBL-fold"/>
    <property type="match status" value="1"/>
</dbReference>
<gene>
    <name evidence="2" type="ORF">KAK11_20745</name>
</gene>
<dbReference type="PANTHER" id="PTHR23131:SF0">
    <property type="entry name" value="ENDORIBONUCLEASE LACTB2"/>
    <property type="match status" value="1"/>
</dbReference>
<dbReference type="Proteomes" id="UP000672097">
    <property type="component" value="Unassembled WGS sequence"/>
</dbReference>
<dbReference type="Gene3D" id="3.60.15.10">
    <property type="entry name" value="Ribonuclease Z/Hydroxyacylglutathione hydrolase-like"/>
    <property type="match status" value="1"/>
</dbReference>
<dbReference type="InterPro" id="IPR015797">
    <property type="entry name" value="NUDIX_hydrolase-like_dom_sf"/>
</dbReference>
<evidence type="ECO:0000313" key="2">
    <source>
        <dbReference type="EMBL" id="MBQ0937766.1"/>
    </source>
</evidence>
<organism evidence="2 3">
    <name type="scientific">Ideonella paludis</name>
    <dbReference type="NCBI Taxonomy" id="1233411"/>
    <lineage>
        <taxon>Bacteria</taxon>
        <taxon>Pseudomonadati</taxon>
        <taxon>Pseudomonadota</taxon>
        <taxon>Betaproteobacteria</taxon>
        <taxon>Burkholderiales</taxon>
        <taxon>Sphaerotilaceae</taxon>
        <taxon>Ideonella</taxon>
    </lineage>
</organism>
<dbReference type="InterPro" id="IPR001279">
    <property type="entry name" value="Metallo-B-lactamas"/>
</dbReference>
<keyword evidence="3" id="KW-1185">Reference proteome</keyword>
<dbReference type="RefSeq" id="WP_210811439.1">
    <property type="nucleotide sequence ID" value="NZ_JAGQDG010000009.1"/>
</dbReference>
<dbReference type="InterPro" id="IPR050662">
    <property type="entry name" value="Sec-metab_biosynth-thioest"/>
</dbReference>
<evidence type="ECO:0000313" key="3">
    <source>
        <dbReference type="Proteomes" id="UP000672097"/>
    </source>
</evidence>
<dbReference type="CDD" id="cd18870">
    <property type="entry name" value="NUDIX_AcylCoAdiphos_Nudt19"/>
    <property type="match status" value="1"/>
</dbReference>
<reference evidence="2 3" key="1">
    <citation type="submission" date="2021-04" db="EMBL/GenBank/DDBJ databases">
        <title>The genome sequence of type strain Ideonella paludis KCTC 32238.</title>
        <authorList>
            <person name="Liu Y."/>
        </authorList>
    </citation>
    <scope>NUCLEOTIDE SEQUENCE [LARGE SCALE GENOMIC DNA]</scope>
    <source>
        <strain evidence="2 3">KCTC 32238</strain>
    </source>
</reference>
<dbReference type="EMBL" id="JAGQDG010000009">
    <property type="protein sequence ID" value="MBQ0937766.1"/>
    <property type="molecule type" value="Genomic_DNA"/>
</dbReference>
<dbReference type="PROSITE" id="PS51462">
    <property type="entry name" value="NUDIX"/>
    <property type="match status" value="1"/>
</dbReference>
<proteinExistence type="predicted"/>
<dbReference type="InterPro" id="IPR036388">
    <property type="entry name" value="WH-like_DNA-bd_sf"/>
</dbReference>
<protein>
    <submittedName>
        <fullName evidence="2">MBL fold metallo-hydrolase</fullName>
    </submittedName>
</protein>
<name>A0ABS5E2Y0_9BURK</name>
<dbReference type="InterPro" id="IPR041516">
    <property type="entry name" value="LACTB2_WH"/>
</dbReference>
<evidence type="ECO:0000259" key="1">
    <source>
        <dbReference type="PROSITE" id="PS51462"/>
    </source>
</evidence>
<sequence length="567" mass="60531">MNIPQDLEPPLPDLFAGARLAASVIVLREAPAEAASPGAPQVLMLRRAERDNDLRSGVWVFPGGVLDAVDAALHARCEGDTPAAANARLGLASGALDYSVAAVRECFEEVGVLFARSGRTPASWPTAQERKASVTGADFVALCEAHDLRLQLDALVYHSHWLTPPGIPKRFNTRFYVARLPEGQVAQADEGEAQELAWFTPAEALKAGLKLLPVTTRTLQDLARFDTVQAILEEARGRQHPPLMMPRLGQNAAGKGRPVLPDEPAWAEIGRLDPQGRGGVCFELPPLRAVALSPRITRVTCNNGSVMTGPGTNTYLIAEPGSAEVTVLDPGPDDADTAAHLQAVMAAVGPRRVARIVVTHTHKDHSPAAQALKALTGAPLVGLAALNPEWQDTAFQPDHSALDGDVLTLGAHTHLQAVHTPGHAANHLCWLLQEEETLFTGDHIMQGSTVVINPPDGDMSAYFRSLERLLTMALRWFAPGHGFLMAEPHAEVRKLLAHRRAREAKVLAALQASGPSTAVALVPAVYGDVPVQRHGIAARSLTAHLLKLAGEGVIHARPGDEATIWEA</sequence>
<dbReference type="InterPro" id="IPR000086">
    <property type="entry name" value="NUDIX_hydrolase_dom"/>
</dbReference>
<dbReference type="Gene3D" id="3.90.79.10">
    <property type="entry name" value="Nucleoside Triphosphate Pyrophosphohydrolase"/>
    <property type="match status" value="1"/>
</dbReference>